<evidence type="ECO:0000313" key="5">
    <source>
        <dbReference type="EnsemblFungi" id="EJT69768"/>
    </source>
</evidence>
<evidence type="ECO:0000256" key="3">
    <source>
        <dbReference type="SAM" id="SignalP"/>
    </source>
</evidence>
<reference evidence="4" key="3">
    <citation type="submission" date="2010-09" db="EMBL/GenBank/DDBJ databases">
        <title>Annotation of Gaeumannomyces graminis var. tritici R3-111a-1.</title>
        <authorList>
            <consortium name="The Broad Institute Genome Sequencing Platform"/>
            <person name="Ma L.-J."/>
            <person name="Dead R."/>
            <person name="Young S.K."/>
            <person name="Zeng Q."/>
            <person name="Gargeya S."/>
            <person name="Fitzgerald M."/>
            <person name="Haas B."/>
            <person name="Abouelleil A."/>
            <person name="Alvarado L."/>
            <person name="Arachchi H.M."/>
            <person name="Berlin A."/>
            <person name="Brown A."/>
            <person name="Chapman S.B."/>
            <person name="Chen Z."/>
            <person name="Dunbar C."/>
            <person name="Freedman E."/>
            <person name="Gearin G."/>
            <person name="Gellesch M."/>
            <person name="Goldberg J."/>
            <person name="Griggs A."/>
            <person name="Gujja S."/>
            <person name="Heiman D."/>
            <person name="Howarth C."/>
            <person name="Larson L."/>
            <person name="Lui A."/>
            <person name="MacDonald P.J.P."/>
            <person name="Mehta T."/>
            <person name="Montmayeur A."/>
            <person name="Murphy C."/>
            <person name="Neiman D."/>
            <person name="Pearson M."/>
            <person name="Priest M."/>
            <person name="Roberts A."/>
            <person name="Saif S."/>
            <person name="Shea T."/>
            <person name="Shenoy N."/>
            <person name="Sisk P."/>
            <person name="Stolte C."/>
            <person name="Sykes S."/>
            <person name="Yandava C."/>
            <person name="Wortman J."/>
            <person name="Nusbaum C."/>
            <person name="Birren B."/>
        </authorList>
    </citation>
    <scope>NUCLEOTIDE SEQUENCE</scope>
    <source>
        <strain evidence="4">R3-111a-1</strain>
    </source>
</reference>
<reference evidence="5" key="4">
    <citation type="journal article" date="2015" name="G3 (Bethesda)">
        <title>Genome sequences of three phytopathogenic species of the Magnaporthaceae family of fungi.</title>
        <authorList>
            <person name="Okagaki L.H."/>
            <person name="Nunes C.C."/>
            <person name="Sailsbery J."/>
            <person name="Clay B."/>
            <person name="Brown D."/>
            <person name="John T."/>
            <person name="Oh Y."/>
            <person name="Young N."/>
            <person name="Fitzgerald M."/>
            <person name="Haas B.J."/>
            <person name="Zeng Q."/>
            <person name="Young S."/>
            <person name="Adiconis X."/>
            <person name="Fan L."/>
            <person name="Levin J.Z."/>
            <person name="Mitchell T.K."/>
            <person name="Okubara P.A."/>
            <person name="Farman M.L."/>
            <person name="Kohn L.M."/>
            <person name="Birren B."/>
            <person name="Ma L.-J."/>
            <person name="Dean R.A."/>
        </authorList>
    </citation>
    <scope>NUCLEOTIDE SEQUENCE</scope>
    <source>
        <strain evidence="5">R3-111a-1</strain>
    </source>
</reference>
<dbReference type="OrthoDB" id="5213764at2759"/>
<dbReference type="GeneID" id="20353109"/>
<feature type="signal peptide" evidence="3">
    <location>
        <begin position="1"/>
        <end position="35"/>
    </location>
</feature>
<organism evidence="4">
    <name type="scientific">Gaeumannomyces tritici (strain R3-111a-1)</name>
    <name type="common">Wheat and barley take-all root rot fungus</name>
    <name type="synonym">Gaeumannomyces graminis var. tritici</name>
    <dbReference type="NCBI Taxonomy" id="644352"/>
    <lineage>
        <taxon>Eukaryota</taxon>
        <taxon>Fungi</taxon>
        <taxon>Dikarya</taxon>
        <taxon>Ascomycota</taxon>
        <taxon>Pezizomycotina</taxon>
        <taxon>Sordariomycetes</taxon>
        <taxon>Sordariomycetidae</taxon>
        <taxon>Magnaporthales</taxon>
        <taxon>Magnaporthaceae</taxon>
        <taxon>Gaeumannomyces</taxon>
    </lineage>
</organism>
<dbReference type="RefSeq" id="XP_009228816.1">
    <property type="nucleotide sequence ID" value="XM_009230552.1"/>
</dbReference>
<feature type="region of interest" description="Disordered" evidence="1">
    <location>
        <begin position="268"/>
        <end position="287"/>
    </location>
</feature>
<keyword evidence="2" id="KW-0812">Transmembrane</keyword>
<feature type="compositionally biased region" description="Polar residues" evidence="1">
    <location>
        <begin position="321"/>
        <end position="333"/>
    </location>
</feature>
<feature type="region of interest" description="Disordered" evidence="1">
    <location>
        <begin position="313"/>
        <end position="333"/>
    </location>
</feature>
<dbReference type="EMBL" id="GL385403">
    <property type="protein sequence ID" value="EJT69768.1"/>
    <property type="molecule type" value="Genomic_DNA"/>
</dbReference>
<dbReference type="AlphaFoldDB" id="J3PGM2"/>
<dbReference type="VEuPathDB" id="FungiDB:GGTG_12651"/>
<protein>
    <submittedName>
        <fullName evidence="4 5">Uncharacterized protein</fullName>
    </submittedName>
</protein>
<evidence type="ECO:0000256" key="2">
    <source>
        <dbReference type="SAM" id="Phobius"/>
    </source>
</evidence>
<proteinExistence type="predicted"/>
<evidence type="ECO:0000313" key="4">
    <source>
        <dbReference type="EMBL" id="EJT69768.1"/>
    </source>
</evidence>
<keyword evidence="2" id="KW-0472">Membrane</keyword>
<dbReference type="CDD" id="cd12087">
    <property type="entry name" value="TM_EGFR-like"/>
    <property type="match status" value="1"/>
</dbReference>
<keyword evidence="6" id="KW-1185">Reference proteome</keyword>
<gene>
    <name evidence="5" type="primary">20353109</name>
    <name evidence="4" type="ORF">GGTG_12651</name>
</gene>
<reference evidence="5" key="5">
    <citation type="submission" date="2018-04" db="UniProtKB">
        <authorList>
            <consortium name="EnsemblFungi"/>
        </authorList>
    </citation>
    <scope>IDENTIFICATION</scope>
    <source>
        <strain evidence="5">R3-111a-1</strain>
    </source>
</reference>
<feature type="chain" id="PRO_5015095328" evidence="3">
    <location>
        <begin position="36"/>
        <end position="333"/>
    </location>
</feature>
<reference evidence="4" key="2">
    <citation type="submission" date="2010-07" db="EMBL/GenBank/DDBJ databases">
        <authorList>
            <consortium name="The Broad Institute Genome Sequencing Platform"/>
            <consortium name="Broad Institute Genome Sequencing Center for Infectious Disease"/>
            <person name="Ma L.-J."/>
            <person name="Dead R."/>
            <person name="Young S."/>
            <person name="Zeng Q."/>
            <person name="Koehrsen M."/>
            <person name="Alvarado L."/>
            <person name="Berlin A."/>
            <person name="Chapman S.B."/>
            <person name="Chen Z."/>
            <person name="Freedman E."/>
            <person name="Gellesch M."/>
            <person name="Goldberg J."/>
            <person name="Griggs A."/>
            <person name="Gujja S."/>
            <person name="Heilman E.R."/>
            <person name="Heiman D."/>
            <person name="Hepburn T."/>
            <person name="Howarth C."/>
            <person name="Jen D."/>
            <person name="Larson L."/>
            <person name="Mehta T."/>
            <person name="Neiman D."/>
            <person name="Pearson M."/>
            <person name="Roberts A."/>
            <person name="Saif S."/>
            <person name="Shea T."/>
            <person name="Shenoy N."/>
            <person name="Sisk P."/>
            <person name="Stolte C."/>
            <person name="Sykes S."/>
            <person name="Walk T."/>
            <person name="White J."/>
            <person name="Yandava C."/>
            <person name="Haas B."/>
            <person name="Nusbaum C."/>
            <person name="Birren B."/>
        </authorList>
    </citation>
    <scope>NUCLEOTIDE SEQUENCE</scope>
    <source>
        <strain evidence="4">R3-111a-1</strain>
    </source>
</reference>
<reference evidence="6" key="1">
    <citation type="submission" date="2010-07" db="EMBL/GenBank/DDBJ databases">
        <title>The genome sequence of Gaeumannomyces graminis var. tritici strain R3-111a-1.</title>
        <authorList>
            <consortium name="The Broad Institute Genome Sequencing Platform"/>
            <person name="Ma L.-J."/>
            <person name="Dead R."/>
            <person name="Young S."/>
            <person name="Zeng Q."/>
            <person name="Koehrsen M."/>
            <person name="Alvarado L."/>
            <person name="Berlin A."/>
            <person name="Chapman S.B."/>
            <person name="Chen Z."/>
            <person name="Freedman E."/>
            <person name="Gellesch M."/>
            <person name="Goldberg J."/>
            <person name="Griggs A."/>
            <person name="Gujja S."/>
            <person name="Heilman E.R."/>
            <person name="Heiman D."/>
            <person name="Hepburn T."/>
            <person name="Howarth C."/>
            <person name="Jen D."/>
            <person name="Larson L."/>
            <person name="Mehta T."/>
            <person name="Neiman D."/>
            <person name="Pearson M."/>
            <person name="Roberts A."/>
            <person name="Saif S."/>
            <person name="Shea T."/>
            <person name="Shenoy N."/>
            <person name="Sisk P."/>
            <person name="Stolte C."/>
            <person name="Sykes S."/>
            <person name="Walk T."/>
            <person name="White J."/>
            <person name="Yandava C."/>
            <person name="Haas B."/>
            <person name="Nusbaum C."/>
            <person name="Birren B."/>
        </authorList>
    </citation>
    <scope>NUCLEOTIDE SEQUENCE [LARGE SCALE GENOMIC DNA]</scope>
    <source>
        <strain evidence="6">R3-111a-1</strain>
    </source>
</reference>
<dbReference type="eggNOG" id="ENOG502TEVA">
    <property type="taxonomic scope" value="Eukaryota"/>
</dbReference>
<dbReference type="Proteomes" id="UP000006039">
    <property type="component" value="Unassembled WGS sequence"/>
</dbReference>
<evidence type="ECO:0000256" key="1">
    <source>
        <dbReference type="SAM" id="MobiDB-lite"/>
    </source>
</evidence>
<evidence type="ECO:0000313" key="6">
    <source>
        <dbReference type="Proteomes" id="UP000006039"/>
    </source>
</evidence>
<feature type="transmembrane region" description="Helical" evidence="2">
    <location>
        <begin position="200"/>
        <end position="226"/>
    </location>
</feature>
<dbReference type="EnsemblFungi" id="EJT69768">
    <property type="protein sequence ID" value="EJT69768"/>
    <property type="gene ID" value="GGTG_12651"/>
</dbReference>
<accession>J3PGM2</accession>
<keyword evidence="3" id="KW-0732">Signal</keyword>
<feature type="compositionally biased region" description="Low complexity" evidence="1">
    <location>
        <begin position="171"/>
        <end position="194"/>
    </location>
</feature>
<dbReference type="HOGENOM" id="CLU_980302_0_0_1"/>
<name>J3PGM2_GAET3</name>
<sequence length="333" mass="35428">MPRRPDTDQAARREKHHPVVVLLLVLALFAALVATEQRPNEHVVLADCRAGGTTVFSSQVAYFSGIPNDKPQDVAPVVTPANQTRLWPSNTTTAFFSTTGTSFTAKLGPPVGLGAFAGTGFNDYTNYTCWRRYQANLYKYDGAICAMSYDCTHEPMPNSTKPGPDPKSSTAPKSPDGSAGPSAPGANGNNKGGPSEELSLGAMIGAIVGGVVGLAMVAGLIAFVVIQRRRWRRQKDALDRETETILLAAPKMTPTAVGGEAMGKKDFYKLSSPPPPPSTSPRPHYEVDGQWRGAEVHGAGVVRELDGVYVVPELDARGSPTPVTTTDPAKQDR</sequence>
<keyword evidence="2" id="KW-1133">Transmembrane helix</keyword>
<feature type="region of interest" description="Disordered" evidence="1">
    <location>
        <begin position="156"/>
        <end position="194"/>
    </location>
</feature>
<dbReference type="STRING" id="644352.J3PGM2"/>